<name>A0A026VYG7_OOCBI</name>
<dbReference type="EMBL" id="KK107570">
    <property type="protein sequence ID" value="EZA48812.1"/>
    <property type="molecule type" value="Genomic_DNA"/>
</dbReference>
<protein>
    <submittedName>
        <fullName evidence="1">Uncharacterized protein</fullName>
    </submittedName>
</protein>
<keyword evidence="2" id="KW-1185">Reference proteome</keyword>
<evidence type="ECO:0000313" key="2">
    <source>
        <dbReference type="Proteomes" id="UP000053097"/>
    </source>
</evidence>
<sequence length="125" mass="13660">MRDWTRGVPPPRYAIHSYGFRRATSSTFLLAFLAVAFHRRPSWKTDVTPLCGAPPAVGVTSGGGAERRKPIVASTRPNHLRFCGQAIHVPSCSSRYSLLAHRDRNAVGISTSSPLATYKTCQACF</sequence>
<proteinExistence type="predicted"/>
<accession>A0A026VYG7</accession>
<gene>
    <name evidence="1" type="ORF">X777_12728</name>
</gene>
<dbReference type="Proteomes" id="UP000053097">
    <property type="component" value="Unassembled WGS sequence"/>
</dbReference>
<reference evidence="1 2" key="1">
    <citation type="journal article" date="2014" name="Curr. Biol.">
        <title>The genome of the clonal raider ant Cerapachys biroi.</title>
        <authorList>
            <person name="Oxley P.R."/>
            <person name="Ji L."/>
            <person name="Fetter-Pruneda I."/>
            <person name="McKenzie S.K."/>
            <person name="Li C."/>
            <person name="Hu H."/>
            <person name="Zhang G."/>
            <person name="Kronauer D.J."/>
        </authorList>
    </citation>
    <scope>NUCLEOTIDE SEQUENCE [LARGE SCALE GENOMIC DNA]</scope>
</reference>
<dbReference type="AlphaFoldDB" id="A0A026VYG7"/>
<organism evidence="1 2">
    <name type="scientific">Ooceraea biroi</name>
    <name type="common">Clonal raider ant</name>
    <name type="synonym">Cerapachys biroi</name>
    <dbReference type="NCBI Taxonomy" id="2015173"/>
    <lineage>
        <taxon>Eukaryota</taxon>
        <taxon>Metazoa</taxon>
        <taxon>Ecdysozoa</taxon>
        <taxon>Arthropoda</taxon>
        <taxon>Hexapoda</taxon>
        <taxon>Insecta</taxon>
        <taxon>Pterygota</taxon>
        <taxon>Neoptera</taxon>
        <taxon>Endopterygota</taxon>
        <taxon>Hymenoptera</taxon>
        <taxon>Apocrita</taxon>
        <taxon>Aculeata</taxon>
        <taxon>Formicoidea</taxon>
        <taxon>Formicidae</taxon>
        <taxon>Dorylinae</taxon>
        <taxon>Ooceraea</taxon>
    </lineage>
</organism>
<evidence type="ECO:0000313" key="1">
    <source>
        <dbReference type="EMBL" id="EZA48812.1"/>
    </source>
</evidence>